<dbReference type="RefSeq" id="WP_220206212.1">
    <property type="nucleotide sequence ID" value="NZ_BNJK01000001.1"/>
</dbReference>
<dbReference type="Proteomes" id="UP000597444">
    <property type="component" value="Unassembled WGS sequence"/>
</dbReference>
<dbReference type="GO" id="GO:0015031">
    <property type="term" value="P:protein transport"/>
    <property type="evidence" value="ECO:0007669"/>
    <property type="project" value="UniProtKB-KW"/>
</dbReference>
<dbReference type="AlphaFoldDB" id="A0A8J3INC6"/>
<sequence length="107" mass="11388">MGGFHMLDIIVVAAIALALFGPKALQSMARSAGKGVGQAKDMKDKLMSDLPVEDITKITNNIPQIPLNPRQAVGMLLAADESKAKEAKTAPKKAEEEKSQETKANES</sequence>
<keyword evidence="5" id="KW-1133">Transmembrane helix</keyword>
<reference evidence="9" key="1">
    <citation type="submission" date="2020-10" db="EMBL/GenBank/DDBJ databases">
        <title>Taxonomic study of unclassified bacteria belonging to the class Ktedonobacteria.</title>
        <authorList>
            <person name="Yabe S."/>
            <person name="Wang C.M."/>
            <person name="Zheng Y."/>
            <person name="Sakai Y."/>
            <person name="Cavaletti L."/>
            <person name="Monciardini P."/>
            <person name="Donadio S."/>
        </authorList>
    </citation>
    <scope>NUCLEOTIDE SEQUENCE</scope>
    <source>
        <strain evidence="9">ID150040</strain>
    </source>
</reference>
<evidence type="ECO:0000313" key="9">
    <source>
        <dbReference type="EMBL" id="GHO95540.1"/>
    </source>
</evidence>
<keyword evidence="6" id="KW-0811">Translocation</keyword>
<keyword evidence="2" id="KW-0813">Transport</keyword>
<evidence type="ECO:0000256" key="8">
    <source>
        <dbReference type="SAM" id="MobiDB-lite"/>
    </source>
</evidence>
<feature type="compositionally biased region" description="Basic and acidic residues" evidence="8">
    <location>
        <begin position="80"/>
        <end position="107"/>
    </location>
</feature>
<dbReference type="Pfam" id="PF02416">
    <property type="entry name" value="TatA_B_E"/>
    <property type="match status" value="1"/>
</dbReference>
<protein>
    <recommendedName>
        <fullName evidence="11">Twin-arginine translocase TatA/TatE family subunit</fullName>
    </recommendedName>
</protein>
<dbReference type="EMBL" id="BNJK01000001">
    <property type="protein sequence ID" value="GHO95540.1"/>
    <property type="molecule type" value="Genomic_DNA"/>
</dbReference>
<evidence type="ECO:0000256" key="4">
    <source>
        <dbReference type="ARBA" id="ARBA00022927"/>
    </source>
</evidence>
<evidence type="ECO:0000256" key="3">
    <source>
        <dbReference type="ARBA" id="ARBA00022692"/>
    </source>
</evidence>
<evidence type="ECO:0000313" key="10">
    <source>
        <dbReference type="Proteomes" id="UP000597444"/>
    </source>
</evidence>
<evidence type="ECO:0000256" key="5">
    <source>
        <dbReference type="ARBA" id="ARBA00022989"/>
    </source>
</evidence>
<accession>A0A8J3INC6</accession>
<evidence type="ECO:0000256" key="7">
    <source>
        <dbReference type="ARBA" id="ARBA00023136"/>
    </source>
</evidence>
<keyword evidence="7" id="KW-0472">Membrane</keyword>
<proteinExistence type="predicted"/>
<dbReference type="Gene3D" id="1.20.5.3310">
    <property type="match status" value="1"/>
</dbReference>
<comment type="caution">
    <text evidence="9">The sequence shown here is derived from an EMBL/GenBank/DDBJ whole genome shotgun (WGS) entry which is preliminary data.</text>
</comment>
<dbReference type="InterPro" id="IPR003369">
    <property type="entry name" value="TatA/B/E"/>
</dbReference>
<evidence type="ECO:0008006" key="11">
    <source>
        <dbReference type="Google" id="ProtNLM"/>
    </source>
</evidence>
<feature type="region of interest" description="Disordered" evidence="8">
    <location>
        <begin position="79"/>
        <end position="107"/>
    </location>
</feature>
<name>A0A8J3INC6_9CHLR</name>
<evidence type="ECO:0000256" key="1">
    <source>
        <dbReference type="ARBA" id="ARBA00004167"/>
    </source>
</evidence>
<keyword evidence="3" id="KW-0812">Transmembrane</keyword>
<organism evidence="9 10">
    <name type="scientific">Reticulibacter mediterranei</name>
    <dbReference type="NCBI Taxonomy" id="2778369"/>
    <lineage>
        <taxon>Bacteria</taxon>
        <taxon>Bacillati</taxon>
        <taxon>Chloroflexota</taxon>
        <taxon>Ktedonobacteria</taxon>
        <taxon>Ktedonobacterales</taxon>
        <taxon>Reticulibacteraceae</taxon>
        <taxon>Reticulibacter</taxon>
    </lineage>
</organism>
<gene>
    <name evidence="9" type="ORF">KSF_055880</name>
</gene>
<keyword evidence="10" id="KW-1185">Reference proteome</keyword>
<comment type="subcellular location">
    <subcellularLocation>
        <location evidence="1">Membrane</location>
        <topology evidence="1">Single-pass membrane protein</topology>
    </subcellularLocation>
</comment>
<evidence type="ECO:0000256" key="6">
    <source>
        <dbReference type="ARBA" id="ARBA00023010"/>
    </source>
</evidence>
<evidence type="ECO:0000256" key="2">
    <source>
        <dbReference type="ARBA" id="ARBA00022448"/>
    </source>
</evidence>
<dbReference type="GO" id="GO:0016020">
    <property type="term" value="C:membrane"/>
    <property type="evidence" value="ECO:0007669"/>
    <property type="project" value="UniProtKB-ARBA"/>
</dbReference>
<keyword evidence="4" id="KW-0653">Protein transport</keyword>